<reference evidence="1 2" key="1">
    <citation type="journal article" date="2011" name="Stand. Genomic Sci.">
        <title>Complete genome sequence of the thermophilic sulfur-reducer Desulfurobacterium thermolithotrophum type strain (BSA(T)) from a deep-sea hydrothermal vent.</title>
        <authorList>
            <person name="Goker M."/>
            <person name="Daligault H."/>
            <person name="Mwirichia R."/>
            <person name="Lapidus A."/>
            <person name="Lucas S."/>
            <person name="Deshpande S."/>
            <person name="Pagani I."/>
            <person name="Tapia R."/>
            <person name="Cheng J.F."/>
            <person name="Goodwin L."/>
            <person name="Pitluck S."/>
            <person name="Liolios K."/>
            <person name="Ivanova N."/>
            <person name="Mavromatis K."/>
            <person name="Mikhailova N."/>
            <person name="Pati A."/>
            <person name="Chen A."/>
            <person name="Palaniappan K."/>
            <person name="Han C."/>
            <person name="Land M."/>
            <person name="Hauser L."/>
            <person name="Pan C."/>
            <person name="Brambilla E.M."/>
            <person name="Rohde M."/>
            <person name="Spring S."/>
            <person name="Sikorski J."/>
            <person name="Wirth R."/>
            <person name="Detter J.C."/>
            <person name="Woyke T."/>
            <person name="Bristow J."/>
            <person name="Eisen J.A."/>
            <person name="Markowitz V."/>
            <person name="Hugenholtz P."/>
            <person name="Kyrpides N.C."/>
            <person name="Klenk H.P."/>
        </authorList>
    </citation>
    <scope>NUCLEOTIDE SEQUENCE [LARGE SCALE GENOMIC DNA]</scope>
    <source>
        <strain evidence="2">DSM 11699 / BSA</strain>
    </source>
</reference>
<proteinExistence type="predicted"/>
<dbReference type="EMBL" id="CP002543">
    <property type="protein sequence ID" value="ADY74138.1"/>
    <property type="molecule type" value="Genomic_DNA"/>
</dbReference>
<dbReference type="Proteomes" id="UP000007102">
    <property type="component" value="Chromosome"/>
</dbReference>
<dbReference type="NCBIfam" id="TIGR03958">
    <property type="entry name" value="monoFe_hyd_HmdC"/>
    <property type="match status" value="1"/>
</dbReference>
<protein>
    <submittedName>
        <fullName evidence="1">Uncharacterized conserved protein UCP019375</fullName>
    </submittedName>
</protein>
<dbReference type="HOGENOM" id="CLU_539284_0_0_0"/>
<dbReference type="Pfam" id="PF10113">
    <property type="entry name" value="Fibrillarin_2"/>
    <property type="match status" value="1"/>
</dbReference>
<dbReference type="eggNOG" id="COG4018">
    <property type="taxonomic scope" value="Bacteria"/>
</dbReference>
<dbReference type="RefSeq" id="WP_013639085.1">
    <property type="nucleotide sequence ID" value="NC_015185.1"/>
</dbReference>
<dbReference type="InParanoid" id="F0S2C3"/>
<gene>
    <name evidence="1" type="ordered locus">Dester_1511</name>
</gene>
<sequence>MKELIYRTIQGDINSQYILYKKAKEEIQKLFENIKKLSDGELIALGQRFKEFPFGCDLNEIMVDVVSLKQEIDEIRGGFRLVDRLGFPIHVCSYVVAELAEREGKTPLELMKELRALTSMPIDIDHFGQFGPMRYPEEIAKCPAYCYRSGKPFNGCPRGRIHKRLIEKERCFAKEKEGWSELVQSISVSLMAFQKNTVHAASPEETLKVIDFAKSKKKGVGAIICVGNGKDELLRGLKACIKHSIDEIVIEGGPYNTAPNRVRAFGETVVMARIIAPGKIVATNGQYEDELRFGLKCGLNSVISGFPGNHHAYMSGYKPEKATIDRFGLPKIIELMAQELKDSPFPIPADRESAIVIAKSAKFLGKETIYPNGKLGDIYIGDAHWFLLLNSPLAQGINIKWSLELLTEFIRKNKFKKVGLLGGRFIAWGIAKAIDPFVKEILVSDKDKRIENTTVKVFKEYLSSKITRCNGNDDMCIKNSEITVLCSFIPSFIRKFKGIQKVITLES</sequence>
<accession>F0S2C3</accession>
<dbReference type="STRING" id="868864.Dester_1511"/>
<reference evidence="2" key="2">
    <citation type="submission" date="2011-02" db="EMBL/GenBank/DDBJ databases">
        <title>The complete genome of Desulfurobacterium thermolithotrophum DSM 11699.</title>
        <authorList>
            <consortium name="US DOE Joint Genome Institute (JGI-PGF)"/>
            <person name="Lucas S."/>
            <person name="Copeland A."/>
            <person name="Lapidus A."/>
            <person name="Bruce D."/>
            <person name="Goodwin L."/>
            <person name="Pitluck S."/>
            <person name="Kyrpides N."/>
            <person name="Mavromatis K."/>
            <person name="Pagani I."/>
            <person name="Ivanova N."/>
            <person name="Mikhailova N."/>
            <person name="Daligault H."/>
            <person name="Detter J.C."/>
            <person name="Tapia R."/>
            <person name="Han C."/>
            <person name="Land M."/>
            <person name="Hauser L."/>
            <person name="Markowitz V."/>
            <person name="Cheng J.-F."/>
            <person name="Hugenholtz P."/>
            <person name="Woyke T."/>
            <person name="Wu D."/>
            <person name="Spring S."/>
            <person name="Brambilla E."/>
            <person name="Klenk H.-P."/>
            <person name="Eisen J.A."/>
        </authorList>
    </citation>
    <scope>NUCLEOTIDE SEQUENCE [LARGE SCALE GENOMIC DNA]</scope>
    <source>
        <strain evidence="2">DSM 11699 / BSA</strain>
    </source>
</reference>
<dbReference type="OrthoDB" id="9089at2"/>
<organism evidence="1 2">
    <name type="scientific">Desulfurobacterium thermolithotrophum (strain DSM 11699 / BSA)</name>
    <dbReference type="NCBI Taxonomy" id="868864"/>
    <lineage>
        <taxon>Bacteria</taxon>
        <taxon>Pseudomonadati</taxon>
        <taxon>Aquificota</taxon>
        <taxon>Aquificia</taxon>
        <taxon>Desulfurobacteriales</taxon>
        <taxon>Desulfurobacteriaceae</taxon>
        <taxon>Desulfurobacterium</taxon>
    </lineage>
</organism>
<dbReference type="AlphaFoldDB" id="F0S2C3"/>
<name>F0S2C3_DESTD</name>
<evidence type="ECO:0000313" key="1">
    <source>
        <dbReference type="EMBL" id="ADY74138.1"/>
    </source>
</evidence>
<dbReference type="InterPro" id="IPR016760">
    <property type="entry name" value="HcgG-like"/>
</dbReference>
<evidence type="ECO:0000313" key="2">
    <source>
        <dbReference type="Proteomes" id="UP000007102"/>
    </source>
</evidence>
<keyword evidence="2" id="KW-1185">Reference proteome</keyword>
<dbReference type="KEGG" id="dte:Dester_1511"/>